<keyword evidence="1" id="KW-1133">Transmembrane helix</keyword>
<dbReference type="Proteomes" id="UP000234681">
    <property type="component" value="Chromosome 18"/>
</dbReference>
<reference evidence="3" key="1">
    <citation type="submission" date="2005-09" db="EMBL/GenBank/DDBJ databases">
        <authorList>
            <person name="Mural R.J."/>
            <person name="Li P.W."/>
            <person name="Adams M.D."/>
            <person name="Amanatides P.G."/>
            <person name="Baden-Tillson H."/>
            <person name="Barnstead M."/>
            <person name="Chin S.H."/>
            <person name="Dew I."/>
            <person name="Evans C.A."/>
            <person name="Ferriera S."/>
            <person name="Flanigan M."/>
            <person name="Fosler C."/>
            <person name="Glodek A."/>
            <person name="Gu Z."/>
            <person name="Holt R.A."/>
            <person name="Jennings D."/>
            <person name="Kraft C.L."/>
            <person name="Lu F."/>
            <person name="Nguyen T."/>
            <person name="Nusskern D.R."/>
            <person name="Pfannkoch C.M."/>
            <person name="Sitter C."/>
            <person name="Sutton G.G."/>
            <person name="Venter J.C."/>
            <person name="Wang Z."/>
            <person name="Woodage T."/>
            <person name="Zheng X.H."/>
            <person name="Zhong F."/>
        </authorList>
    </citation>
    <scope>NUCLEOTIDE SEQUENCE [LARGE SCALE GENOMIC DNA]</scope>
    <source>
        <strain>BN</strain>
        <strain evidence="3">Sprague-Dawley</strain>
    </source>
</reference>
<dbReference type="EMBL" id="CH473974">
    <property type="protein sequence ID" value="EDL76207.1"/>
    <property type="molecule type" value="Genomic_DNA"/>
</dbReference>
<keyword evidence="1" id="KW-0472">Membrane</keyword>
<dbReference type="AlphaFoldDB" id="A6J2S5"/>
<gene>
    <name evidence="2" type="ORF">rCG_49582</name>
</gene>
<sequence>MTTEHQVWDFLLSWNAESLVFFSCTAAAVTIWS</sequence>
<protein>
    <submittedName>
        <fullName evidence="2">RCG49582, isoform CRA_b</fullName>
    </submittedName>
</protein>
<evidence type="ECO:0000313" key="3">
    <source>
        <dbReference type="Proteomes" id="UP000234681"/>
    </source>
</evidence>
<evidence type="ECO:0000313" key="2">
    <source>
        <dbReference type="EMBL" id="EDL76207.1"/>
    </source>
</evidence>
<proteinExistence type="predicted"/>
<name>A6J2S5_RAT</name>
<feature type="transmembrane region" description="Helical" evidence="1">
    <location>
        <begin position="12"/>
        <end position="32"/>
    </location>
</feature>
<keyword evidence="1" id="KW-0812">Transmembrane</keyword>
<accession>A6J2S5</accession>
<evidence type="ECO:0000256" key="1">
    <source>
        <dbReference type="SAM" id="Phobius"/>
    </source>
</evidence>
<organism evidence="2 3">
    <name type="scientific">Rattus norvegicus</name>
    <name type="common">Rat</name>
    <dbReference type="NCBI Taxonomy" id="10116"/>
    <lineage>
        <taxon>Eukaryota</taxon>
        <taxon>Metazoa</taxon>
        <taxon>Chordata</taxon>
        <taxon>Craniata</taxon>
        <taxon>Vertebrata</taxon>
        <taxon>Euteleostomi</taxon>
        <taxon>Mammalia</taxon>
        <taxon>Eutheria</taxon>
        <taxon>Euarchontoglires</taxon>
        <taxon>Glires</taxon>
        <taxon>Rodentia</taxon>
        <taxon>Myomorpha</taxon>
        <taxon>Muroidea</taxon>
        <taxon>Muridae</taxon>
        <taxon>Murinae</taxon>
        <taxon>Rattus</taxon>
    </lineage>
</organism>